<dbReference type="Pfam" id="PF00172">
    <property type="entry name" value="Zn_clus"/>
    <property type="match status" value="1"/>
</dbReference>
<dbReference type="InterPro" id="IPR053157">
    <property type="entry name" value="Sterol_Uptake_Regulator"/>
</dbReference>
<sequence length="408" mass="46306">MADELSLAIPEDSGYSTTSTPCGTLEPKKHRNRSTGKRVSHKKSRTGCRTCKGREVKCDEHRPSCSRCERLQLQCEYPTGPPDQEPSLTHSPSTQSYGGDLDFLQLELLHTYSTFTYTTLSWSPALRDFWRVTVPSLALRHTYLMRSLLAIPALHVAQTRPNDRSYYVSAALEYHRISSETARDMLERFSGDQDGVPLFLFSALNVIIVLATPQRSSDGSILDEDASFHDLLAVLKGMNGILRHSWGSLSDSPLAPLLNHGAERWMFQQQLSQAETGYQLPDSSLDELAARLNAEVADLAELVVYARVIDMLRDATQWVHLWEGADALVWIYRSLEDFIPLLELRTQEALSVLAHFAVILKRCENQWWLQGWAVQIMSGVYQQLDHDHKHWIYRPAAEIGWVFPNSHE</sequence>
<keyword evidence="5" id="KW-1185">Reference proteome</keyword>
<feature type="region of interest" description="Disordered" evidence="2">
    <location>
        <begin position="1"/>
        <end position="41"/>
    </location>
</feature>
<dbReference type="PANTHER" id="PTHR47784:SF5">
    <property type="entry name" value="STEROL UPTAKE CONTROL PROTEIN 2"/>
    <property type="match status" value="1"/>
</dbReference>
<dbReference type="PROSITE" id="PS50048">
    <property type="entry name" value="ZN2_CY6_FUNGAL_2"/>
    <property type="match status" value="1"/>
</dbReference>
<dbReference type="CDD" id="cd00067">
    <property type="entry name" value="GAL4"/>
    <property type="match status" value="1"/>
</dbReference>
<evidence type="ECO:0000259" key="3">
    <source>
        <dbReference type="PROSITE" id="PS50048"/>
    </source>
</evidence>
<gene>
    <name evidence="4" type="ORF">GQ607_014199</name>
</gene>
<evidence type="ECO:0000256" key="1">
    <source>
        <dbReference type="ARBA" id="ARBA00023242"/>
    </source>
</evidence>
<dbReference type="GO" id="GO:0001228">
    <property type="term" value="F:DNA-binding transcription activator activity, RNA polymerase II-specific"/>
    <property type="evidence" value="ECO:0007669"/>
    <property type="project" value="TreeGrafter"/>
</dbReference>
<evidence type="ECO:0000256" key="2">
    <source>
        <dbReference type="SAM" id="MobiDB-lite"/>
    </source>
</evidence>
<dbReference type="Gene3D" id="4.10.240.10">
    <property type="entry name" value="Zn(2)-C6 fungal-type DNA-binding domain"/>
    <property type="match status" value="1"/>
</dbReference>
<accession>A0A8H3W3B5</accession>
<dbReference type="PANTHER" id="PTHR47784">
    <property type="entry name" value="STEROL UPTAKE CONTROL PROTEIN 2"/>
    <property type="match status" value="1"/>
</dbReference>
<dbReference type="Proteomes" id="UP000434172">
    <property type="component" value="Unassembled WGS sequence"/>
</dbReference>
<dbReference type="OrthoDB" id="416217at2759"/>
<dbReference type="EMBL" id="WOWK01000108">
    <property type="protein sequence ID" value="KAF0318522.1"/>
    <property type="molecule type" value="Genomic_DNA"/>
</dbReference>
<proteinExistence type="predicted"/>
<dbReference type="InterPro" id="IPR001138">
    <property type="entry name" value="Zn2Cys6_DnaBD"/>
</dbReference>
<reference evidence="4 5" key="1">
    <citation type="submission" date="2019-12" db="EMBL/GenBank/DDBJ databases">
        <title>A genome sequence resource for the geographically widespread anthracnose pathogen Colletotrichum asianum.</title>
        <authorList>
            <person name="Meng Y."/>
        </authorList>
    </citation>
    <scope>NUCLEOTIDE SEQUENCE [LARGE SCALE GENOMIC DNA]</scope>
    <source>
        <strain evidence="4 5">ICMP 18580</strain>
    </source>
</reference>
<dbReference type="SUPFAM" id="SSF57701">
    <property type="entry name" value="Zn2/Cys6 DNA-binding domain"/>
    <property type="match status" value="1"/>
</dbReference>
<name>A0A8H3W3B5_9PEZI</name>
<feature type="compositionally biased region" description="Basic residues" evidence="2">
    <location>
        <begin position="28"/>
        <end position="41"/>
    </location>
</feature>
<dbReference type="AlphaFoldDB" id="A0A8H3W3B5"/>
<organism evidence="4 5">
    <name type="scientific">Colletotrichum asianum</name>
    <dbReference type="NCBI Taxonomy" id="702518"/>
    <lineage>
        <taxon>Eukaryota</taxon>
        <taxon>Fungi</taxon>
        <taxon>Dikarya</taxon>
        <taxon>Ascomycota</taxon>
        <taxon>Pezizomycotina</taxon>
        <taxon>Sordariomycetes</taxon>
        <taxon>Hypocreomycetidae</taxon>
        <taxon>Glomerellales</taxon>
        <taxon>Glomerellaceae</taxon>
        <taxon>Colletotrichum</taxon>
        <taxon>Colletotrichum gloeosporioides species complex</taxon>
    </lineage>
</organism>
<protein>
    <submittedName>
        <fullName evidence="4">C6 transcription factor</fullName>
    </submittedName>
</protein>
<keyword evidence="1" id="KW-0539">Nucleus</keyword>
<feature type="domain" description="Zn(2)-C6 fungal-type" evidence="3">
    <location>
        <begin position="47"/>
        <end position="77"/>
    </location>
</feature>
<evidence type="ECO:0000313" key="5">
    <source>
        <dbReference type="Proteomes" id="UP000434172"/>
    </source>
</evidence>
<evidence type="ECO:0000313" key="4">
    <source>
        <dbReference type="EMBL" id="KAF0318522.1"/>
    </source>
</evidence>
<dbReference type="GO" id="GO:0008270">
    <property type="term" value="F:zinc ion binding"/>
    <property type="evidence" value="ECO:0007669"/>
    <property type="project" value="InterPro"/>
</dbReference>
<comment type="caution">
    <text evidence="4">The sequence shown here is derived from an EMBL/GenBank/DDBJ whole genome shotgun (WGS) entry which is preliminary data.</text>
</comment>
<dbReference type="SMART" id="SM00066">
    <property type="entry name" value="GAL4"/>
    <property type="match status" value="1"/>
</dbReference>
<dbReference type="InterPro" id="IPR036864">
    <property type="entry name" value="Zn2-C6_fun-type_DNA-bd_sf"/>
</dbReference>